<feature type="binding site" evidence="3">
    <location>
        <position position="16"/>
    </location>
    <ligand>
        <name>a divalent metal cation</name>
        <dbReference type="ChEBI" id="CHEBI:60240"/>
    </ligand>
</feature>
<evidence type="ECO:0000256" key="2">
    <source>
        <dbReference type="PIRSR" id="PIRSR605511-1"/>
    </source>
</evidence>
<feature type="binding site" evidence="3">
    <location>
        <position position="124"/>
    </location>
    <ligand>
        <name>substrate</name>
    </ligand>
</feature>
<dbReference type="GO" id="GO:0019853">
    <property type="term" value="P:L-ascorbic acid biosynthetic process"/>
    <property type="evidence" value="ECO:0007669"/>
    <property type="project" value="TreeGrafter"/>
</dbReference>
<dbReference type="PANTHER" id="PTHR10907">
    <property type="entry name" value="REGUCALCIN"/>
    <property type="match status" value="1"/>
</dbReference>
<accession>A0A919SDH5</accession>
<name>A0A919SDH5_9ACTN</name>
<reference evidence="5" key="1">
    <citation type="submission" date="2021-03" db="EMBL/GenBank/DDBJ databases">
        <title>Whole genome shotgun sequence of Actinoplanes consettensis NBRC 14913.</title>
        <authorList>
            <person name="Komaki H."/>
            <person name="Tamura T."/>
        </authorList>
    </citation>
    <scope>NUCLEOTIDE SEQUENCE</scope>
    <source>
        <strain evidence="5">NBRC 14913</strain>
    </source>
</reference>
<evidence type="ECO:0000256" key="1">
    <source>
        <dbReference type="ARBA" id="ARBA00008853"/>
    </source>
</evidence>
<feature type="binding site" evidence="3">
    <location>
        <position position="106"/>
    </location>
    <ligand>
        <name>substrate</name>
    </ligand>
</feature>
<feature type="binding site" evidence="3">
    <location>
        <position position="104"/>
    </location>
    <ligand>
        <name>substrate</name>
    </ligand>
</feature>
<evidence type="ECO:0000256" key="3">
    <source>
        <dbReference type="PIRSR" id="PIRSR605511-2"/>
    </source>
</evidence>
<feature type="binding site" evidence="3">
    <location>
        <position position="152"/>
    </location>
    <ligand>
        <name>a divalent metal cation</name>
        <dbReference type="ChEBI" id="CHEBI:60240"/>
    </ligand>
</feature>
<evidence type="ECO:0000259" key="4">
    <source>
        <dbReference type="Pfam" id="PF08450"/>
    </source>
</evidence>
<organism evidence="5 6">
    <name type="scientific">Winogradskya consettensis</name>
    <dbReference type="NCBI Taxonomy" id="113560"/>
    <lineage>
        <taxon>Bacteria</taxon>
        <taxon>Bacillati</taxon>
        <taxon>Actinomycetota</taxon>
        <taxon>Actinomycetes</taxon>
        <taxon>Micromonosporales</taxon>
        <taxon>Micromonosporaceae</taxon>
        <taxon>Winogradskya</taxon>
    </lineage>
</organism>
<dbReference type="PRINTS" id="PR01790">
    <property type="entry name" value="SMP30FAMILY"/>
</dbReference>
<dbReference type="InterPro" id="IPR011042">
    <property type="entry name" value="6-blade_b-propeller_TolB-like"/>
</dbReference>
<dbReference type="EMBL" id="BOQP01000007">
    <property type="protein sequence ID" value="GIM69644.1"/>
    <property type="molecule type" value="Genomic_DNA"/>
</dbReference>
<dbReference type="GO" id="GO:0005509">
    <property type="term" value="F:calcium ion binding"/>
    <property type="evidence" value="ECO:0007669"/>
    <property type="project" value="TreeGrafter"/>
</dbReference>
<sequence>MTDVTDLAPDRLELGEGSRWVADRVVLVDIPAGRLLSAPAPTGKSQPLTELAKLPVPLAAVAPIAGQPGAWLAAAGTGFAVIDERTGEASWLAAPQPVTDRPWRMNDAVADRAGRFWAGSMACDQSPRGGALYRLDPDGSVHTVLRDLTIANGPAFSLDGRVMYLSDTPLGHVDRFDVDRATGELSNRRPFARIDPEHGSPDGLTVDAEDHVWMALFGGAAIRRYRPDGTLDRVVPVPARQPTSVCLVGEHVVVTSSQEGLTDPGPHDGAVLVLHEGTTGVEALPARVD</sequence>
<feature type="active site" description="Proton donor/acceptor" evidence="2">
    <location>
        <position position="202"/>
    </location>
</feature>
<gene>
    <name evidence="5" type="ORF">Aco04nite_16270</name>
</gene>
<evidence type="ECO:0000313" key="5">
    <source>
        <dbReference type="EMBL" id="GIM69644.1"/>
    </source>
</evidence>
<dbReference type="InterPro" id="IPR013658">
    <property type="entry name" value="SGL"/>
</dbReference>
<comment type="similarity">
    <text evidence="1">Belongs to the SMP-30/CGR1 family.</text>
</comment>
<dbReference type="Gene3D" id="2.120.10.30">
    <property type="entry name" value="TolB, C-terminal domain"/>
    <property type="match status" value="1"/>
</dbReference>
<comment type="caution">
    <text evidence="5">The sequence shown here is derived from an EMBL/GenBank/DDBJ whole genome shotgun (WGS) entry which is preliminary data.</text>
</comment>
<dbReference type="GO" id="GO:0004341">
    <property type="term" value="F:gluconolactonase activity"/>
    <property type="evidence" value="ECO:0007669"/>
    <property type="project" value="TreeGrafter"/>
</dbReference>
<dbReference type="PANTHER" id="PTHR10907:SF47">
    <property type="entry name" value="REGUCALCIN"/>
    <property type="match status" value="1"/>
</dbReference>
<dbReference type="Pfam" id="PF08450">
    <property type="entry name" value="SGL"/>
    <property type="match status" value="1"/>
</dbReference>
<keyword evidence="6" id="KW-1185">Reference proteome</keyword>
<comment type="cofactor">
    <cofactor evidence="3">
        <name>Zn(2+)</name>
        <dbReference type="ChEBI" id="CHEBI:29105"/>
    </cofactor>
    <text evidence="3">Binds 1 divalent metal cation per subunit.</text>
</comment>
<feature type="domain" description="SMP-30/Gluconolactonase/LRE-like region" evidence="4">
    <location>
        <begin position="14"/>
        <end position="255"/>
    </location>
</feature>
<protein>
    <submittedName>
        <fullName evidence="5">Calcium-binding protein</fullName>
    </submittedName>
</protein>
<dbReference type="InterPro" id="IPR005511">
    <property type="entry name" value="SMP-30"/>
</dbReference>
<feature type="binding site" evidence="3">
    <location>
        <position position="202"/>
    </location>
    <ligand>
        <name>a divalent metal cation</name>
        <dbReference type="ChEBI" id="CHEBI:60240"/>
    </ligand>
</feature>
<keyword evidence="3" id="KW-0479">Metal-binding</keyword>
<keyword evidence="3" id="KW-0862">Zinc</keyword>
<evidence type="ECO:0000313" key="6">
    <source>
        <dbReference type="Proteomes" id="UP000680865"/>
    </source>
</evidence>
<dbReference type="SUPFAM" id="SSF63829">
    <property type="entry name" value="Calcium-dependent phosphotriesterase"/>
    <property type="match status" value="1"/>
</dbReference>
<dbReference type="Proteomes" id="UP000680865">
    <property type="component" value="Unassembled WGS sequence"/>
</dbReference>
<dbReference type="AlphaFoldDB" id="A0A919SDH5"/>
<proteinExistence type="inferred from homology"/>
<dbReference type="RefSeq" id="WP_212996564.1">
    <property type="nucleotide sequence ID" value="NZ_BAAATW010000005.1"/>
</dbReference>